<keyword evidence="3" id="KW-1185">Reference proteome</keyword>
<dbReference type="AlphaFoldDB" id="A0ABD3NJX9"/>
<reference evidence="2 3" key="1">
    <citation type="submission" date="2024-10" db="EMBL/GenBank/DDBJ databases">
        <title>Updated reference genomes for cyclostephanoid diatoms.</title>
        <authorList>
            <person name="Roberts W.R."/>
            <person name="Alverson A.J."/>
        </authorList>
    </citation>
    <scope>NUCLEOTIDE SEQUENCE [LARGE SCALE GENOMIC DNA]</scope>
    <source>
        <strain evidence="2 3">AJA010-31</strain>
    </source>
</reference>
<feature type="region of interest" description="Disordered" evidence="1">
    <location>
        <begin position="127"/>
        <end position="146"/>
    </location>
</feature>
<accession>A0ABD3NJX9</accession>
<name>A0ABD3NJX9_9STRA</name>
<dbReference type="Proteomes" id="UP001530400">
    <property type="component" value="Unassembled WGS sequence"/>
</dbReference>
<evidence type="ECO:0000313" key="2">
    <source>
        <dbReference type="EMBL" id="KAL3775226.1"/>
    </source>
</evidence>
<feature type="compositionally biased region" description="Acidic residues" evidence="1">
    <location>
        <begin position="127"/>
        <end position="137"/>
    </location>
</feature>
<organism evidence="2 3">
    <name type="scientific">Cyclotella atomus</name>
    <dbReference type="NCBI Taxonomy" id="382360"/>
    <lineage>
        <taxon>Eukaryota</taxon>
        <taxon>Sar</taxon>
        <taxon>Stramenopiles</taxon>
        <taxon>Ochrophyta</taxon>
        <taxon>Bacillariophyta</taxon>
        <taxon>Coscinodiscophyceae</taxon>
        <taxon>Thalassiosirophycidae</taxon>
        <taxon>Stephanodiscales</taxon>
        <taxon>Stephanodiscaceae</taxon>
        <taxon>Cyclotella</taxon>
    </lineage>
</organism>
<comment type="caution">
    <text evidence="2">The sequence shown here is derived from an EMBL/GenBank/DDBJ whole genome shotgun (WGS) entry which is preliminary data.</text>
</comment>
<evidence type="ECO:0000313" key="3">
    <source>
        <dbReference type="Proteomes" id="UP001530400"/>
    </source>
</evidence>
<dbReference type="EMBL" id="JALLPJ020001163">
    <property type="protein sequence ID" value="KAL3775226.1"/>
    <property type="molecule type" value="Genomic_DNA"/>
</dbReference>
<proteinExistence type="predicted"/>
<sequence length="146" mass="16734">MDRANPSICIWYRHFRSRNTIANEKYSTLHFVIREIEDCDPFRPTDSLLSRRGEDGRVLDEDEVRKDFALLPKSNELRAVLFGAEESKVSPRKVFGLLARAFGAHAVRQEGGWIYAGIRKRYELYPGEESDGEEDGPENGPNCIIM</sequence>
<protein>
    <submittedName>
        <fullName evidence="2">Uncharacterized protein</fullName>
    </submittedName>
</protein>
<gene>
    <name evidence="2" type="ORF">ACHAWO_007898</name>
</gene>
<evidence type="ECO:0000256" key="1">
    <source>
        <dbReference type="SAM" id="MobiDB-lite"/>
    </source>
</evidence>